<accession>A0A9D4F3M3</accession>
<dbReference type="Proteomes" id="UP000828390">
    <property type="component" value="Unassembled WGS sequence"/>
</dbReference>
<evidence type="ECO:0000313" key="1">
    <source>
        <dbReference type="EMBL" id="KAH3789135.1"/>
    </source>
</evidence>
<protein>
    <submittedName>
        <fullName evidence="1">Uncharacterized protein</fullName>
    </submittedName>
</protein>
<evidence type="ECO:0000313" key="2">
    <source>
        <dbReference type="Proteomes" id="UP000828390"/>
    </source>
</evidence>
<sequence>MGNLLNEFCNKKNIQIAELSEIAYEKEGDITDNGKCYTNYRPVKPLKTRKVFTSRDKKTTGTVAPSKNVTVTTTTSSTTGTVTTTA</sequence>
<dbReference type="EMBL" id="JAIWYP010000008">
    <property type="protein sequence ID" value="KAH3789135.1"/>
    <property type="molecule type" value="Genomic_DNA"/>
</dbReference>
<name>A0A9D4F3M3_DREPO</name>
<proteinExistence type="predicted"/>
<gene>
    <name evidence="1" type="ORF">DPMN_167306</name>
</gene>
<keyword evidence="2" id="KW-1185">Reference proteome</keyword>
<reference evidence="1" key="1">
    <citation type="journal article" date="2019" name="bioRxiv">
        <title>The Genome of the Zebra Mussel, Dreissena polymorpha: A Resource for Invasive Species Research.</title>
        <authorList>
            <person name="McCartney M.A."/>
            <person name="Auch B."/>
            <person name="Kono T."/>
            <person name="Mallez S."/>
            <person name="Zhang Y."/>
            <person name="Obille A."/>
            <person name="Becker A."/>
            <person name="Abrahante J.E."/>
            <person name="Garbe J."/>
            <person name="Badalamenti J.P."/>
            <person name="Herman A."/>
            <person name="Mangelson H."/>
            <person name="Liachko I."/>
            <person name="Sullivan S."/>
            <person name="Sone E.D."/>
            <person name="Koren S."/>
            <person name="Silverstein K.A.T."/>
            <person name="Beckman K.B."/>
            <person name="Gohl D.M."/>
        </authorList>
    </citation>
    <scope>NUCLEOTIDE SEQUENCE</scope>
    <source>
        <strain evidence="1">Duluth1</strain>
        <tissue evidence="1">Whole animal</tissue>
    </source>
</reference>
<comment type="caution">
    <text evidence="1">The sequence shown here is derived from an EMBL/GenBank/DDBJ whole genome shotgun (WGS) entry which is preliminary data.</text>
</comment>
<organism evidence="1 2">
    <name type="scientific">Dreissena polymorpha</name>
    <name type="common">Zebra mussel</name>
    <name type="synonym">Mytilus polymorpha</name>
    <dbReference type="NCBI Taxonomy" id="45954"/>
    <lineage>
        <taxon>Eukaryota</taxon>
        <taxon>Metazoa</taxon>
        <taxon>Spiralia</taxon>
        <taxon>Lophotrochozoa</taxon>
        <taxon>Mollusca</taxon>
        <taxon>Bivalvia</taxon>
        <taxon>Autobranchia</taxon>
        <taxon>Heteroconchia</taxon>
        <taxon>Euheterodonta</taxon>
        <taxon>Imparidentia</taxon>
        <taxon>Neoheterodontei</taxon>
        <taxon>Myida</taxon>
        <taxon>Dreissenoidea</taxon>
        <taxon>Dreissenidae</taxon>
        <taxon>Dreissena</taxon>
    </lineage>
</organism>
<dbReference type="AlphaFoldDB" id="A0A9D4F3M3"/>
<reference evidence="1" key="2">
    <citation type="submission" date="2020-11" db="EMBL/GenBank/DDBJ databases">
        <authorList>
            <person name="McCartney M.A."/>
            <person name="Auch B."/>
            <person name="Kono T."/>
            <person name="Mallez S."/>
            <person name="Becker A."/>
            <person name="Gohl D.M."/>
            <person name="Silverstein K.A.T."/>
            <person name="Koren S."/>
            <person name="Bechman K.B."/>
            <person name="Herman A."/>
            <person name="Abrahante J.E."/>
            <person name="Garbe J."/>
        </authorList>
    </citation>
    <scope>NUCLEOTIDE SEQUENCE</scope>
    <source>
        <strain evidence="1">Duluth1</strain>
        <tissue evidence="1">Whole animal</tissue>
    </source>
</reference>